<dbReference type="InterPro" id="IPR006029">
    <property type="entry name" value="Neurotrans-gated_channel_TM"/>
</dbReference>
<protein>
    <recommendedName>
        <fullName evidence="11">Neurotransmitter-gated ion-channel transmembrane domain-containing protein</fullName>
    </recommendedName>
</protein>
<dbReference type="Gene3D" id="1.20.58.390">
    <property type="entry name" value="Neurotransmitter-gated ion-channel transmembrane domain"/>
    <property type="match status" value="1"/>
</dbReference>
<evidence type="ECO:0000256" key="6">
    <source>
        <dbReference type="SAM" id="Phobius"/>
    </source>
</evidence>
<evidence type="ECO:0000259" key="7">
    <source>
        <dbReference type="Pfam" id="PF02931"/>
    </source>
</evidence>
<dbReference type="OrthoDB" id="5975154at2759"/>
<reference evidence="9 10" key="1">
    <citation type="submission" date="2019-08" db="EMBL/GenBank/DDBJ databases">
        <title>The genome of the soybean aphid Biotype 1, its phylome, world population structure and adaptation to the North American continent.</title>
        <authorList>
            <person name="Giordano R."/>
            <person name="Donthu R.K."/>
            <person name="Hernandez A.G."/>
            <person name="Wright C.L."/>
            <person name="Zimin A.V."/>
        </authorList>
    </citation>
    <scope>NUCLEOTIDE SEQUENCE [LARGE SCALE GENOMIC DNA]</scope>
    <source>
        <tissue evidence="9">Whole aphids</tissue>
    </source>
</reference>
<feature type="transmembrane region" description="Helical" evidence="6">
    <location>
        <begin position="65"/>
        <end position="89"/>
    </location>
</feature>
<dbReference type="Pfam" id="PF02931">
    <property type="entry name" value="Neur_chan_LBD"/>
    <property type="match status" value="1"/>
</dbReference>
<dbReference type="Proteomes" id="UP000475862">
    <property type="component" value="Unassembled WGS sequence"/>
</dbReference>
<dbReference type="GO" id="GO:0004888">
    <property type="term" value="F:transmembrane signaling receptor activity"/>
    <property type="evidence" value="ECO:0007669"/>
    <property type="project" value="InterPro"/>
</dbReference>
<evidence type="ECO:0000256" key="2">
    <source>
        <dbReference type="ARBA" id="ARBA00022692"/>
    </source>
</evidence>
<proteinExistence type="predicted"/>
<dbReference type="SUPFAM" id="SSF63712">
    <property type="entry name" value="Nicotinic receptor ligand binding domain-like"/>
    <property type="match status" value="1"/>
</dbReference>
<dbReference type="Gene3D" id="2.70.170.10">
    <property type="entry name" value="Neurotransmitter-gated ion-channel ligand-binding domain"/>
    <property type="match status" value="1"/>
</dbReference>
<dbReference type="Pfam" id="PF02932">
    <property type="entry name" value="Neur_chan_memb"/>
    <property type="match status" value="1"/>
</dbReference>
<gene>
    <name evidence="9" type="ORF">AGLY_007169</name>
</gene>
<dbReference type="InterPro" id="IPR036734">
    <property type="entry name" value="Neur_chan_lig-bd_sf"/>
</dbReference>
<accession>A0A6G0TR38</accession>
<evidence type="ECO:0000313" key="10">
    <source>
        <dbReference type="Proteomes" id="UP000475862"/>
    </source>
</evidence>
<sequence>MDLRHISQAPDSDVIEVGIDLQDYYLSVEWDIMGVPAVRHEKFYVCCEEPYLDIFFNITLRRKTLFYTVNLIIPCVGISFLSVLVFYLPSESGEKVSLCISILLSLTVFFLLLVEIIPPTSLTVPLLGKYLLFTMVLVTLSVFVTVAVLNVNFRSPVTHKMRPWVVKLFIQILPKVLFIERPKKGDSIDEDDDDDDEKHGEIMSGVFDVPSEIDKYLGYNRGYNFDYDVPPPLPSSRYSGTRTSGVSGGASVSAGAGAVTGSNDTVVNMASDEDEDAIELDAEDEYDDMFSPTTTTDDGLASPTFESHHHHHQHQHGCPVEQQPRHDPAMQTIQDAKFIAQHVKNQDKFDEVSDLLQLRKIDDSGQKTLLPRTEEVTGGKNGGRIVFLADGVTFGLAIRSYGLGQVVPVDIHVCLSHWHSSDHFPSTGPVRQDKAHRRCLLQNREKEIASHFMRHHNNTKLNDVF</sequence>
<dbReference type="SUPFAM" id="SSF90112">
    <property type="entry name" value="Neurotransmitter-gated ion-channel transmembrane pore"/>
    <property type="match status" value="1"/>
</dbReference>
<feature type="compositionally biased region" description="Low complexity" evidence="5">
    <location>
        <begin position="236"/>
        <end position="262"/>
    </location>
</feature>
<evidence type="ECO:0000313" key="9">
    <source>
        <dbReference type="EMBL" id="KAE9536380.1"/>
    </source>
</evidence>
<comment type="caution">
    <text evidence="9">The sequence shown here is derived from an EMBL/GenBank/DDBJ whole genome shotgun (WGS) entry which is preliminary data.</text>
</comment>
<evidence type="ECO:0000256" key="4">
    <source>
        <dbReference type="ARBA" id="ARBA00023136"/>
    </source>
</evidence>
<dbReference type="InterPro" id="IPR006201">
    <property type="entry name" value="Neur_channel"/>
</dbReference>
<dbReference type="InterPro" id="IPR036719">
    <property type="entry name" value="Neuro-gated_channel_TM_sf"/>
</dbReference>
<feature type="region of interest" description="Disordered" evidence="5">
    <location>
        <begin position="291"/>
        <end position="325"/>
    </location>
</feature>
<feature type="transmembrane region" description="Helical" evidence="6">
    <location>
        <begin position="130"/>
        <end position="153"/>
    </location>
</feature>
<feature type="region of interest" description="Disordered" evidence="5">
    <location>
        <begin position="236"/>
        <end position="264"/>
    </location>
</feature>
<keyword evidence="4 6" id="KW-0472">Membrane</keyword>
<name>A0A6G0TR38_APHGL</name>
<evidence type="ECO:0000259" key="8">
    <source>
        <dbReference type="Pfam" id="PF02932"/>
    </source>
</evidence>
<comment type="subcellular location">
    <subcellularLocation>
        <location evidence="1">Membrane</location>
        <topology evidence="1">Multi-pass membrane protein</topology>
    </subcellularLocation>
</comment>
<dbReference type="InterPro" id="IPR038050">
    <property type="entry name" value="Neuro_actylchol_rec"/>
</dbReference>
<dbReference type="FunFam" id="1.20.58.390:FF:000012">
    <property type="entry name" value="Acetylcholine receptor subunit alpha-like"/>
    <property type="match status" value="1"/>
</dbReference>
<dbReference type="InterPro" id="IPR006202">
    <property type="entry name" value="Neur_chan_lig-bd"/>
</dbReference>
<evidence type="ECO:0000256" key="5">
    <source>
        <dbReference type="SAM" id="MobiDB-lite"/>
    </source>
</evidence>
<feature type="transmembrane region" description="Helical" evidence="6">
    <location>
        <begin position="96"/>
        <end position="118"/>
    </location>
</feature>
<dbReference type="PANTHER" id="PTHR18945">
    <property type="entry name" value="NEUROTRANSMITTER GATED ION CHANNEL"/>
    <property type="match status" value="1"/>
</dbReference>
<evidence type="ECO:0000256" key="3">
    <source>
        <dbReference type="ARBA" id="ARBA00022989"/>
    </source>
</evidence>
<keyword evidence="10" id="KW-1185">Reference proteome</keyword>
<keyword evidence="2 6" id="KW-0812">Transmembrane</keyword>
<evidence type="ECO:0008006" key="11">
    <source>
        <dbReference type="Google" id="ProtNLM"/>
    </source>
</evidence>
<keyword evidence="3 6" id="KW-1133">Transmembrane helix</keyword>
<feature type="domain" description="Neurotransmitter-gated ion-channel ligand-binding" evidence="7">
    <location>
        <begin position="13"/>
        <end position="64"/>
    </location>
</feature>
<dbReference type="EMBL" id="VYZN01000023">
    <property type="protein sequence ID" value="KAE9536380.1"/>
    <property type="molecule type" value="Genomic_DNA"/>
</dbReference>
<organism evidence="9 10">
    <name type="scientific">Aphis glycines</name>
    <name type="common">Soybean aphid</name>
    <dbReference type="NCBI Taxonomy" id="307491"/>
    <lineage>
        <taxon>Eukaryota</taxon>
        <taxon>Metazoa</taxon>
        <taxon>Ecdysozoa</taxon>
        <taxon>Arthropoda</taxon>
        <taxon>Hexapoda</taxon>
        <taxon>Insecta</taxon>
        <taxon>Pterygota</taxon>
        <taxon>Neoptera</taxon>
        <taxon>Paraneoptera</taxon>
        <taxon>Hemiptera</taxon>
        <taxon>Sternorrhyncha</taxon>
        <taxon>Aphidomorpha</taxon>
        <taxon>Aphidoidea</taxon>
        <taxon>Aphididae</taxon>
        <taxon>Aphidini</taxon>
        <taxon>Aphis</taxon>
        <taxon>Aphis</taxon>
    </lineage>
</organism>
<feature type="domain" description="Neurotransmitter-gated ion-channel transmembrane" evidence="8">
    <location>
        <begin position="71"/>
        <end position="357"/>
    </location>
</feature>
<dbReference type="AlphaFoldDB" id="A0A6G0TR38"/>
<dbReference type="GO" id="GO:0005230">
    <property type="term" value="F:extracellular ligand-gated monoatomic ion channel activity"/>
    <property type="evidence" value="ECO:0007669"/>
    <property type="project" value="InterPro"/>
</dbReference>
<evidence type="ECO:0000256" key="1">
    <source>
        <dbReference type="ARBA" id="ARBA00004141"/>
    </source>
</evidence>
<dbReference type="GO" id="GO:0016020">
    <property type="term" value="C:membrane"/>
    <property type="evidence" value="ECO:0007669"/>
    <property type="project" value="UniProtKB-SubCell"/>
</dbReference>
<dbReference type="CDD" id="cd19064">
    <property type="entry name" value="LGIC_TM_nAChR"/>
    <property type="match status" value="1"/>
</dbReference>